<proteinExistence type="predicted"/>
<dbReference type="WBParaSite" id="L893_g5863.t1">
    <property type="protein sequence ID" value="L893_g5863.t1"/>
    <property type="gene ID" value="L893_g5863"/>
</dbReference>
<organism evidence="1 2">
    <name type="scientific">Steinernema glaseri</name>
    <dbReference type="NCBI Taxonomy" id="37863"/>
    <lineage>
        <taxon>Eukaryota</taxon>
        <taxon>Metazoa</taxon>
        <taxon>Ecdysozoa</taxon>
        <taxon>Nematoda</taxon>
        <taxon>Chromadorea</taxon>
        <taxon>Rhabditida</taxon>
        <taxon>Tylenchina</taxon>
        <taxon>Panagrolaimomorpha</taxon>
        <taxon>Strongyloidoidea</taxon>
        <taxon>Steinernematidae</taxon>
        <taxon>Steinernema</taxon>
    </lineage>
</organism>
<accession>A0A1I8AH16</accession>
<dbReference type="AlphaFoldDB" id="A0A1I8AH16"/>
<dbReference type="Proteomes" id="UP000095287">
    <property type="component" value="Unplaced"/>
</dbReference>
<evidence type="ECO:0000313" key="2">
    <source>
        <dbReference type="WBParaSite" id="L893_g5863.t1"/>
    </source>
</evidence>
<name>A0A1I8AH16_9BILA</name>
<dbReference type="Gene3D" id="3.40.50.300">
    <property type="entry name" value="P-loop containing nucleotide triphosphate hydrolases"/>
    <property type="match status" value="1"/>
</dbReference>
<protein>
    <submittedName>
        <fullName evidence="2">Uncharacterized protein</fullName>
    </submittedName>
</protein>
<sequence length="39" mass="4572">MGLCQSEEEKKNAKNSREIDKRIKENQATEEKIIKLLLL</sequence>
<dbReference type="InterPro" id="IPR027417">
    <property type="entry name" value="P-loop_NTPase"/>
</dbReference>
<keyword evidence="1" id="KW-1185">Reference proteome</keyword>
<evidence type="ECO:0000313" key="1">
    <source>
        <dbReference type="Proteomes" id="UP000095287"/>
    </source>
</evidence>
<reference evidence="2" key="1">
    <citation type="submission" date="2016-11" db="UniProtKB">
        <authorList>
            <consortium name="WormBaseParasite"/>
        </authorList>
    </citation>
    <scope>IDENTIFICATION</scope>
</reference>